<comment type="pathway">
    <text evidence="2">Glycan metabolism.</text>
</comment>
<accession>A0A218W032</accession>
<dbReference type="GO" id="GO:0006004">
    <property type="term" value="P:fucose metabolic process"/>
    <property type="evidence" value="ECO:0007669"/>
    <property type="project" value="UniProtKB-KW"/>
</dbReference>
<dbReference type="PANTHER" id="PTHR31741">
    <property type="entry name" value="OS02G0726500 PROTEIN-RELATED"/>
    <property type="match status" value="1"/>
</dbReference>
<evidence type="ECO:0000313" key="15">
    <source>
        <dbReference type="Proteomes" id="UP000197138"/>
    </source>
</evidence>
<dbReference type="InterPro" id="IPR019378">
    <property type="entry name" value="GDP-Fuc_O-FucTrfase"/>
</dbReference>
<comment type="caution">
    <text evidence="14">The sequence shown here is derived from an EMBL/GenBank/DDBJ whole genome shotgun (WGS) entry which is preliminary data.</text>
</comment>
<keyword evidence="9" id="KW-0472">Membrane</keyword>
<name>A0A218W032_PUNGR</name>
<dbReference type="PANTHER" id="PTHR31741:SF66">
    <property type="entry name" value="O-FUCOSYLTRANSFERASE 20"/>
    <property type="match status" value="1"/>
</dbReference>
<evidence type="ECO:0000256" key="5">
    <source>
        <dbReference type="ARBA" id="ARBA00022679"/>
    </source>
</evidence>
<comment type="subcellular location">
    <subcellularLocation>
        <location evidence="1">Membrane</location>
        <topology evidence="1">Single-pass type II membrane protein</topology>
    </subcellularLocation>
</comment>
<comment type="similarity">
    <text evidence="3">Belongs to the glycosyltransferase GT106 family.</text>
</comment>
<keyword evidence="8" id="KW-1133">Transmembrane helix</keyword>
<evidence type="ECO:0000256" key="13">
    <source>
        <dbReference type="ARBA" id="ARBA00030350"/>
    </source>
</evidence>
<keyword evidence="11" id="KW-0294">Fucose metabolism</keyword>
<evidence type="ECO:0000256" key="9">
    <source>
        <dbReference type="ARBA" id="ARBA00023136"/>
    </source>
</evidence>
<dbReference type="Proteomes" id="UP000197138">
    <property type="component" value="Unassembled WGS sequence"/>
</dbReference>
<proteinExistence type="inferred from homology"/>
<protein>
    <recommendedName>
        <fullName evidence="13">O-fucosyltransferase family protein</fullName>
    </recommendedName>
</protein>
<dbReference type="GO" id="GO:0016757">
    <property type="term" value="F:glycosyltransferase activity"/>
    <property type="evidence" value="ECO:0007669"/>
    <property type="project" value="UniProtKB-KW"/>
</dbReference>
<evidence type="ECO:0000256" key="11">
    <source>
        <dbReference type="ARBA" id="ARBA00023253"/>
    </source>
</evidence>
<keyword evidence="6" id="KW-0812">Transmembrane</keyword>
<dbReference type="AlphaFoldDB" id="A0A218W032"/>
<keyword evidence="7" id="KW-0735">Signal-anchor</keyword>
<reference evidence="15" key="1">
    <citation type="journal article" date="2017" name="Plant J.">
        <title>The pomegranate (Punica granatum L.) genome and the genomics of punicalagin biosynthesis.</title>
        <authorList>
            <person name="Qin G."/>
            <person name="Xu C."/>
            <person name="Ming R."/>
            <person name="Tang H."/>
            <person name="Guyot R."/>
            <person name="Kramer E.M."/>
            <person name="Hu Y."/>
            <person name="Yi X."/>
            <person name="Qi Y."/>
            <person name="Xu X."/>
            <person name="Gao Z."/>
            <person name="Pan H."/>
            <person name="Jian J."/>
            <person name="Tian Y."/>
            <person name="Yue Z."/>
            <person name="Xu Y."/>
        </authorList>
    </citation>
    <scope>NUCLEOTIDE SEQUENCE [LARGE SCALE GENOMIC DNA]</scope>
    <source>
        <strain evidence="15">cv. Dabenzi</strain>
    </source>
</reference>
<dbReference type="Pfam" id="PF10250">
    <property type="entry name" value="O-FucT"/>
    <property type="match status" value="1"/>
</dbReference>
<evidence type="ECO:0000256" key="2">
    <source>
        <dbReference type="ARBA" id="ARBA00004881"/>
    </source>
</evidence>
<dbReference type="GO" id="GO:0016020">
    <property type="term" value="C:membrane"/>
    <property type="evidence" value="ECO:0007669"/>
    <property type="project" value="UniProtKB-SubCell"/>
</dbReference>
<dbReference type="GO" id="GO:0005737">
    <property type="term" value="C:cytoplasm"/>
    <property type="evidence" value="ECO:0007669"/>
    <property type="project" value="TreeGrafter"/>
</dbReference>
<evidence type="ECO:0000256" key="6">
    <source>
        <dbReference type="ARBA" id="ARBA00022692"/>
    </source>
</evidence>
<sequence>MVPLPAHVITGDNISEEKVEFWRQPNGEGSPALFRFQSQTNQIVDAVVIARILGEALVVPVLLLNLIWQDESQFSELFDIEHFKKMLQADIHTVSVIPPTHSMPRHSVEMPHDVSPLWIRTSLLEKLHKKGVLLLKGLLKALGVQNSTRIYVAEGEPFGGADALKQLEMRFPNLVSKEMLAQS</sequence>
<evidence type="ECO:0000256" key="3">
    <source>
        <dbReference type="ARBA" id="ARBA00007737"/>
    </source>
</evidence>
<gene>
    <name evidence="14" type="ORF">CDL15_Pgr009072</name>
</gene>
<keyword evidence="5" id="KW-0808">Transferase</keyword>
<evidence type="ECO:0000256" key="12">
    <source>
        <dbReference type="ARBA" id="ARBA00023277"/>
    </source>
</evidence>
<evidence type="ECO:0000256" key="7">
    <source>
        <dbReference type="ARBA" id="ARBA00022968"/>
    </source>
</evidence>
<keyword evidence="10" id="KW-0325">Glycoprotein</keyword>
<keyword evidence="12" id="KW-0119">Carbohydrate metabolism</keyword>
<evidence type="ECO:0000313" key="14">
    <source>
        <dbReference type="EMBL" id="OWM65482.1"/>
    </source>
</evidence>
<evidence type="ECO:0000256" key="4">
    <source>
        <dbReference type="ARBA" id="ARBA00022676"/>
    </source>
</evidence>
<dbReference type="EMBL" id="MTKT01005615">
    <property type="protein sequence ID" value="OWM65482.1"/>
    <property type="molecule type" value="Genomic_DNA"/>
</dbReference>
<evidence type="ECO:0000256" key="8">
    <source>
        <dbReference type="ARBA" id="ARBA00022989"/>
    </source>
</evidence>
<keyword evidence="4" id="KW-0328">Glycosyltransferase</keyword>
<organism evidence="14 15">
    <name type="scientific">Punica granatum</name>
    <name type="common">Pomegranate</name>
    <dbReference type="NCBI Taxonomy" id="22663"/>
    <lineage>
        <taxon>Eukaryota</taxon>
        <taxon>Viridiplantae</taxon>
        <taxon>Streptophyta</taxon>
        <taxon>Embryophyta</taxon>
        <taxon>Tracheophyta</taxon>
        <taxon>Spermatophyta</taxon>
        <taxon>Magnoliopsida</taxon>
        <taxon>eudicotyledons</taxon>
        <taxon>Gunneridae</taxon>
        <taxon>Pentapetalae</taxon>
        <taxon>rosids</taxon>
        <taxon>malvids</taxon>
        <taxon>Myrtales</taxon>
        <taxon>Lythraceae</taxon>
        <taxon>Punica</taxon>
    </lineage>
</organism>
<evidence type="ECO:0000256" key="10">
    <source>
        <dbReference type="ARBA" id="ARBA00023180"/>
    </source>
</evidence>
<evidence type="ECO:0000256" key="1">
    <source>
        <dbReference type="ARBA" id="ARBA00004606"/>
    </source>
</evidence>